<accession>A0AAV1T7X6</accession>
<gene>
    <name evidence="1" type="ORF">PM001_LOCUS3293</name>
</gene>
<dbReference type="AlphaFoldDB" id="A0AAV1T7X6"/>
<evidence type="ECO:0000313" key="2">
    <source>
        <dbReference type="Proteomes" id="UP001162060"/>
    </source>
</evidence>
<protein>
    <submittedName>
        <fullName evidence="1">Uncharacterized protein</fullName>
    </submittedName>
</protein>
<reference evidence="1" key="1">
    <citation type="submission" date="2024-01" db="EMBL/GenBank/DDBJ databases">
        <authorList>
            <person name="Webb A."/>
        </authorList>
    </citation>
    <scope>NUCLEOTIDE SEQUENCE</scope>
    <source>
        <strain evidence="1">Pm1</strain>
    </source>
</reference>
<proteinExistence type="predicted"/>
<sequence>MLRGASGWQTSWRCDVYKFLNHPGQMLSDPYKTSRGGKRDVAGYKIQSKRSLSTNFARRTTSVGELEALFIGTGW</sequence>
<organism evidence="1 2">
    <name type="scientific">Peronospora matthiolae</name>
    <dbReference type="NCBI Taxonomy" id="2874970"/>
    <lineage>
        <taxon>Eukaryota</taxon>
        <taxon>Sar</taxon>
        <taxon>Stramenopiles</taxon>
        <taxon>Oomycota</taxon>
        <taxon>Peronosporomycetes</taxon>
        <taxon>Peronosporales</taxon>
        <taxon>Peronosporaceae</taxon>
        <taxon>Peronospora</taxon>
    </lineage>
</organism>
<evidence type="ECO:0000313" key="1">
    <source>
        <dbReference type="EMBL" id="CAK7906229.1"/>
    </source>
</evidence>
<comment type="caution">
    <text evidence="1">The sequence shown here is derived from an EMBL/GenBank/DDBJ whole genome shotgun (WGS) entry which is preliminary data.</text>
</comment>
<name>A0AAV1T7X6_9STRA</name>
<dbReference type="Proteomes" id="UP001162060">
    <property type="component" value="Unassembled WGS sequence"/>
</dbReference>
<dbReference type="EMBL" id="CAKLBY020000030">
    <property type="protein sequence ID" value="CAK7906229.1"/>
    <property type="molecule type" value="Genomic_DNA"/>
</dbReference>